<gene>
    <name evidence="8" type="primary">LOC102808726</name>
</gene>
<reference evidence="8" key="1">
    <citation type="submission" date="2025-08" db="UniProtKB">
        <authorList>
            <consortium name="RefSeq"/>
        </authorList>
    </citation>
    <scope>IDENTIFICATION</scope>
    <source>
        <tissue evidence="8">Testes</tissue>
    </source>
</reference>
<feature type="transmembrane region" description="Helical" evidence="4">
    <location>
        <begin position="1406"/>
        <end position="1432"/>
    </location>
</feature>
<dbReference type="Pfam" id="PF00057">
    <property type="entry name" value="Ldl_recept_a"/>
    <property type="match status" value="1"/>
</dbReference>
<dbReference type="Gene3D" id="4.10.400.10">
    <property type="entry name" value="Low-density Lipoprotein Receptor"/>
    <property type="match status" value="1"/>
</dbReference>
<dbReference type="GeneID" id="102808726"/>
<protein>
    <submittedName>
        <fullName evidence="8">MAM and LDL-receptor class A domain-containing protein C10orf112-like</fullName>
    </submittedName>
</protein>
<feature type="domain" description="MAM" evidence="6">
    <location>
        <begin position="514"/>
        <end position="676"/>
    </location>
</feature>
<feature type="disulfide bond" evidence="2">
    <location>
        <begin position="1043"/>
        <end position="1058"/>
    </location>
</feature>
<evidence type="ECO:0000256" key="5">
    <source>
        <dbReference type="SAM" id="SignalP"/>
    </source>
</evidence>
<dbReference type="PRINTS" id="PR00261">
    <property type="entry name" value="LDLRECEPTOR"/>
</dbReference>
<feature type="domain" description="MAM" evidence="6">
    <location>
        <begin position="21"/>
        <end position="183"/>
    </location>
</feature>
<feature type="domain" description="MAM" evidence="6">
    <location>
        <begin position="1171"/>
        <end position="1337"/>
    </location>
</feature>
<feature type="disulfide bond" evidence="2">
    <location>
        <begin position="1031"/>
        <end position="1049"/>
    </location>
</feature>
<dbReference type="PANTHER" id="PTHR23282:SF101">
    <property type="entry name" value="MAM DOMAIN-CONTAINING PROTEIN"/>
    <property type="match status" value="1"/>
</dbReference>
<dbReference type="CDD" id="cd00112">
    <property type="entry name" value="LDLa"/>
    <property type="match status" value="2"/>
</dbReference>
<evidence type="ECO:0000313" key="8">
    <source>
        <dbReference type="RefSeq" id="XP_006821082.1"/>
    </source>
</evidence>
<feature type="disulfide bond" evidence="2">
    <location>
        <begin position="1024"/>
        <end position="1036"/>
    </location>
</feature>
<evidence type="ECO:0000256" key="3">
    <source>
        <dbReference type="SAM" id="MobiDB-lite"/>
    </source>
</evidence>
<feature type="chain" id="PRO_5046608543" evidence="5">
    <location>
        <begin position="21"/>
        <end position="1501"/>
    </location>
</feature>
<proteinExistence type="predicted"/>
<keyword evidence="4" id="KW-0812">Transmembrane</keyword>
<keyword evidence="1 2" id="KW-1015">Disulfide bond</keyword>
<feature type="domain" description="MAM" evidence="6">
    <location>
        <begin position="347"/>
        <end position="509"/>
    </location>
</feature>
<evidence type="ECO:0000256" key="2">
    <source>
        <dbReference type="PROSITE-ProRule" id="PRU00124"/>
    </source>
</evidence>
<keyword evidence="4" id="KW-0472">Membrane</keyword>
<dbReference type="SUPFAM" id="SSF49899">
    <property type="entry name" value="Concanavalin A-like lectins/glucanases"/>
    <property type="match status" value="8"/>
</dbReference>
<dbReference type="RefSeq" id="XP_006821082.1">
    <property type="nucleotide sequence ID" value="XM_006821019.1"/>
</dbReference>
<dbReference type="InterPro" id="IPR036055">
    <property type="entry name" value="LDL_receptor-like_sf"/>
</dbReference>
<dbReference type="InterPro" id="IPR013320">
    <property type="entry name" value="ConA-like_dom_sf"/>
</dbReference>
<keyword evidence="7" id="KW-1185">Reference proteome</keyword>
<dbReference type="Pfam" id="PF00629">
    <property type="entry name" value="MAM"/>
    <property type="match status" value="8"/>
</dbReference>
<evidence type="ECO:0000256" key="1">
    <source>
        <dbReference type="ARBA" id="ARBA00023157"/>
    </source>
</evidence>
<dbReference type="InterPro" id="IPR000998">
    <property type="entry name" value="MAM_dom"/>
</dbReference>
<dbReference type="InterPro" id="IPR002172">
    <property type="entry name" value="LDrepeatLR_classA_rpt"/>
</dbReference>
<feature type="region of interest" description="Disordered" evidence="3">
    <location>
        <begin position="1005"/>
        <end position="1024"/>
    </location>
</feature>
<evidence type="ECO:0000259" key="6">
    <source>
        <dbReference type="PROSITE" id="PS50060"/>
    </source>
</evidence>
<accession>A0ABM0MM41</accession>
<name>A0ABM0MM41_SACKO</name>
<dbReference type="PANTHER" id="PTHR23282">
    <property type="entry name" value="APICAL ENDOSOMAL GLYCOPROTEIN PRECURSOR"/>
    <property type="match status" value="1"/>
</dbReference>
<feature type="domain" description="MAM" evidence="6">
    <location>
        <begin position="184"/>
        <end position="341"/>
    </location>
</feature>
<dbReference type="Proteomes" id="UP000694865">
    <property type="component" value="Unplaced"/>
</dbReference>
<feature type="domain" description="MAM" evidence="6">
    <location>
        <begin position="840"/>
        <end position="1002"/>
    </location>
</feature>
<dbReference type="SUPFAM" id="SSF57424">
    <property type="entry name" value="LDL receptor-like module"/>
    <property type="match status" value="1"/>
</dbReference>
<dbReference type="InterPro" id="IPR051560">
    <property type="entry name" value="MAM_domain-containing"/>
</dbReference>
<organism evidence="7 8">
    <name type="scientific">Saccoglossus kowalevskii</name>
    <name type="common">Acorn worm</name>
    <dbReference type="NCBI Taxonomy" id="10224"/>
    <lineage>
        <taxon>Eukaryota</taxon>
        <taxon>Metazoa</taxon>
        <taxon>Hemichordata</taxon>
        <taxon>Enteropneusta</taxon>
        <taxon>Harrimaniidae</taxon>
        <taxon>Saccoglossus</taxon>
    </lineage>
</organism>
<dbReference type="PROSITE" id="PS50060">
    <property type="entry name" value="MAM_2"/>
    <property type="match status" value="8"/>
</dbReference>
<feature type="domain" description="MAM" evidence="6">
    <location>
        <begin position="679"/>
        <end position="838"/>
    </location>
</feature>
<keyword evidence="5" id="KW-0732">Signal</keyword>
<keyword evidence="4" id="KW-1133">Transmembrane helix</keyword>
<dbReference type="CDD" id="cd06263">
    <property type="entry name" value="MAM"/>
    <property type="match status" value="7"/>
</dbReference>
<evidence type="ECO:0000256" key="4">
    <source>
        <dbReference type="SAM" id="Phobius"/>
    </source>
</evidence>
<sequence>MKSCLMPIFLFYVLQSGIHGQDCTFENNLCGWTNANNDDIDWIRQKSNTGTKHTGPNGDHTIGVNGHFVYIENTFVGDLGDKARLISPGISFTDDNRQCLTFWYHMYGAHIQTLNVYLADREGLGAAIWRRRGLQGNDWNKAQITLGASGIGAKNVVFEAVHGIIQGDISLDDITLVDGDCIPDYCDFEDGTALCGGIQDRTDTFDFLLSTGTLGSASDHTLGTSFGHLLMISTATDNRYGTARFITSTFFANSTKCLQFYHTKSGDQNIGALRVYAQIGSNRGPVLWSKSVSFEYGWYEERVTIETVEDFQIVFEVARNNGNSGYLGIDDVFVFDGVCSSVGDLPGSCDFEKGLCSWKNTFGDSMDWVENKGRTGTGGTGPSTDHTLGTEYGTYLYFEASNIVTGTTGAVYSEPYEANVGESRCMTFWYHMYGKSVGKLTIQQLLANGDVIDLWTMSGNQGTLWIPARVGYSQTQDYMLSFNATRGDGGPSGDICIDDIAITTGYCSSSYSIFDCDFEGDFCGWNQTTDDELEWIRNQGDTGSPHTGPYEDHTKGAYGWYLYIDNIAQQTFGDAARLRSPSVTFEENQPKCLTFWYHVYGAHVGSLSVYLEATQGLNPIWTRRTTLGDRWNQAKVNLLLTSDDTRSVVLEATQGYRIHGDIAIDDISLESGFCKRDYFGCDFEDNTLCGGSFESTGKFNWTLTAADDTTGPSYDYTYMTMSGHYLLLKTSLANQGQLAIYYTATTSTTSNRCLQFYYAGSNDDSALLSVLTKVNGHTSHPIWTRYLQIGDGWQTGQVSIKQQRNFKIIFIVHMLGNAASDAYVALDDIQLLDTDCPSPANCIFEFGKCTWRNSIVGDQLDWTLHKGGTGTGGTGPQNDHTVGTGEGTYLYLEGSNTNEGTYGAFYSEPLPGASNYRCFEFWYHMTGKHIGTFQVAILSKGDLSPSTIWTLSGDQGDSWLYGRIPFKQLDESQLVLIGIRGTGSNSDTAVDDLVISDGLCTGLPPEAAVNPPTSAPTPPTSNPCGSGRINCTDGTCIDITQYCDFTPQCPDSSDEELCPKSCNFEADECGWYEGTPKDNFNWHRARAYDTRHTPDLAPQYDHTNNGAHGYFTYIAPVGTNSYDTAEYMSPQFASAAPGCTLDFWLYMNDLVCDLVDNCDDNSDEMNCDDYIQCDFENDLCAWTQASITDNMNWLRISGPTPYNYYSGPPYDHTYSNTTGYFLYVDSSDKVEGSAARIATPFFPASKDVCTIRFWFHMYTDVPNTMGHLRVYTESNLTNDQVLLMWENWQNMGKHWNYAKVVLGNPHSFRVVFEAITGGKGLSDIAIDDITFTQLCRTPGDSSVPAGLCTRKQIFCPGDKICIDETWLNDGNIDCPTDCYDEEQFRFNCEAAVPLPTPEENKSNAGAIAGGVVGAVVCAVFVIVLIIVGITCYRKKGSFRLNINFRQSSANTPKVRMSDIDNIYNESPISGGKEFSLDNPGYEDSLYTSDPTCVHRTSSSIA</sequence>
<dbReference type="SMART" id="SM00192">
    <property type="entry name" value="LDLa"/>
    <property type="match status" value="3"/>
</dbReference>
<dbReference type="Gene3D" id="2.60.120.200">
    <property type="match status" value="8"/>
</dbReference>
<dbReference type="SMART" id="SM00137">
    <property type="entry name" value="MAM"/>
    <property type="match status" value="7"/>
</dbReference>
<feature type="signal peptide" evidence="5">
    <location>
        <begin position="1"/>
        <end position="20"/>
    </location>
</feature>
<feature type="domain" description="MAM" evidence="6">
    <location>
        <begin position="1060"/>
        <end position="1147"/>
    </location>
</feature>
<dbReference type="PROSITE" id="PS50068">
    <property type="entry name" value="LDLRA_2"/>
    <property type="match status" value="1"/>
</dbReference>
<evidence type="ECO:0000313" key="7">
    <source>
        <dbReference type="Proteomes" id="UP000694865"/>
    </source>
</evidence>